<feature type="region of interest" description="Disordered" evidence="1">
    <location>
        <begin position="52"/>
        <end position="74"/>
    </location>
</feature>
<reference evidence="2 3" key="1">
    <citation type="journal article" date="2024" name="G3 (Bethesda)">
        <title>Genome assembly of Hibiscus sabdariffa L. provides insights into metabolisms of medicinal natural products.</title>
        <authorList>
            <person name="Kim T."/>
        </authorList>
    </citation>
    <scope>NUCLEOTIDE SEQUENCE [LARGE SCALE GENOMIC DNA]</scope>
    <source>
        <strain evidence="2">TK-2024</strain>
        <tissue evidence="2">Old leaves</tissue>
    </source>
</reference>
<accession>A0ABR2U709</accession>
<feature type="compositionally biased region" description="Basic and acidic residues" evidence="1">
    <location>
        <begin position="55"/>
        <end position="68"/>
    </location>
</feature>
<evidence type="ECO:0000313" key="2">
    <source>
        <dbReference type="EMBL" id="KAK9045498.1"/>
    </source>
</evidence>
<evidence type="ECO:0000313" key="3">
    <source>
        <dbReference type="Proteomes" id="UP001396334"/>
    </source>
</evidence>
<comment type="caution">
    <text evidence="2">The sequence shown here is derived from an EMBL/GenBank/DDBJ whole genome shotgun (WGS) entry which is preliminary data.</text>
</comment>
<name>A0ABR2U709_9ROSI</name>
<organism evidence="2 3">
    <name type="scientific">Hibiscus sabdariffa</name>
    <name type="common">roselle</name>
    <dbReference type="NCBI Taxonomy" id="183260"/>
    <lineage>
        <taxon>Eukaryota</taxon>
        <taxon>Viridiplantae</taxon>
        <taxon>Streptophyta</taxon>
        <taxon>Embryophyta</taxon>
        <taxon>Tracheophyta</taxon>
        <taxon>Spermatophyta</taxon>
        <taxon>Magnoliopsida</taxon>
        <taxon>eudicotyledons</taxon>
        <taxon>Gunneridae</taxon>
        <taxon>Pentapetalae</taxon>
        <taxon>rosids</taxon>
        <taxon>malvids</taxon>
        <taxon>Malvales</taxon>
        <taxon>Malvaceae</taxon>
        <taxon>Malvoideae</taxon>
        <taxon>Hibiscus</taxon>
    </lineage>
</organism>
<evidence type="ECO:0000256" key="1">
    <source>
        <dbReference type="SAM" id="MobiDB-lite"/>
    </source>
</evidence>
<dbReference type="EMBL" id="JBBPBN010000001">
    <property type="protein sequence ID" value="KAK9045498.1"/>
    <property type="molecule type" value="Genomic_DNA"/>
</dbReference>
<gene>
    <name evidence="2" type="ORF">V6N11_051408</name>
</gene>
<proteinExistence type="predicted"/>
<sequence>MGKISLKRIPQKKKIRKDAQRWHTPLEVPGNRLPETGSKWILLHTRGAWIPARSDQPRQTKEVADSSRKKLMQL</sequence>
<keyword evidence="3" id="KW-1185">Reference proteome</keyword>
<dbReference type="Proteomes" id="UP001396334">
    <property type="component" value="Unassembled WGS sequence"/>
</dbReference>
<protein>
    <submittedName>
        <fullName evidence="2">Uncharacterized protein</fullName>
    </submittedName>
</protein>